<reference evidence="14 15" key="1">
    <citation type="journal article" date="2024" name="bioRxiv">
        <title>A reference genome for Trichogramma kaykai: A tiny desert-dwelling parasitoid wasp with competing sex-ratio distorters.</title>
        <authorList>
            <person name="Culotta J."/>
            <person name="Lindsey A.R."/>
        </authorList>
    </citation>
    <scope>NUCLEOTIDE SEQUENCE [LARGE SCALE GENOMIC DNA]</scope>
    <source>
        <strain evidence="14 15">KSX58</strain>
    </source>
</reference>
<comment type="similarity">
    <text evidence="2">Belongs to the serine protease inhibitor-like (TIL domain-containing) family.</text>
</comment>
<gene>
    <name evidence="14" type="ORF">TKK_016718</name>
</gene>
<dbReference type="InterPro" id="IPR050780">
    <property type="entry name" value="Mucin_vWF_Thrombospondin_sf"/>
</dbReference>
<comment type="similarity">
    <text evidence="3">Belongs to the thrombospondin family.</text>
</comment>
<dbReference type="SMART" id="SM00215">
    <property type="entry name" value="VWC_out"/>
    <property type="match status" value="2"/>
</dbReference>
<dbReference type="PROSITE" id="PS50068">
    <property type="entry name" value="LDLRA_2"/>
    <property type="match status" value="1"/>
</dbReference>
<feature type="chain" id="PRO_5044751296" description="VWFD domain-containing protein" evidence="9">
    <location>
        <begin position="24"/>
        <end position="2943"/>
    </location>
</feature>
<sequence>MKSISICYALVFVLLSISVGANAGPLDWIYNFFSFGKTTFGYDGRCYVEDGIVHHTFDDAKITDTSNVGCEYIFFQYENKVTVTLQQNCDVEDAKVNGCPYDVRIYYGNQIYKLKAQNKKANRLLTLESSGRQLELPHKVGSNVRFEKIKTHVEVFFDNFKIFWNGHKLVQIDVKEKLFGKVSGTCGNYNDKSLDDYWKGGSLDAYSYNEDEKCEVVRFSKNPNSELSKIVEVTEEEKFCRALLSNPKYSECMKPDMKVFEKECVEIYQKCDKKDKRACSCDAYGALIKSCSKRIDISHIGWRDFYLCPMSCSGGQIYSDCAVANPTCSHPTRESPLSTCDEGCMCPENTVLHEGKCVSVNECPCLRHGKKFALNEVIKDDCNTCTCQPIGQWKCTNKKCPAKCSVLGDPHYFTFDGKKYDFQGKCSYYLVKGDDFNVIAVNGICDYGAVFGGRDALPGEPTCTRSVKINWASTTIELMRDRRVFVDGSEVTGQLPVTVAGKAIVRHISSSRVLVRLPVGLDVIWDGVYDVNINVAEKLRGKVAGMCGTFTSTQKDDFWTPDGSTEVSVFAFANKWKVDENCKDVTEEPKHTCDAHPEKRAVAEKYCSVMRNTTFESCKNAVDPEHFYQMCVYDMCGCESSKLDSCLCPTISAYAQQCAVKGIVIPWRQKVEQCRVSCPMDQEYQVCGSSCARSCGDVSLDSECEEQCVEGCNCPRGQSLDSKGNCVPIAQCPCLRDGKEFAPGVSEVRTVDGVHQVCQCAAGKWDCEPFKGDPSQLDSSRFPSCEADKHLEMTPCEPAVRRTCRNMHENVEQSPARCQAGCVCQKGYVLESLFGADEYRCIPEKDCPCYHGGRSYRDGETYRESCNTCQCNKGKWSCSQNVCTGVCSVWGDSHYTSFDGREYDFSGACEYVYAKGQLSSSMTFEVRVRNVACGTTGVTCSKTITLSIRNGDAQESVVLERGKELTEATLKKLRKIEHRRLGLFWRLSVKSLGLELDWDEGTRMHLRLLPYWKNKVQGLCGNYDDDQTNDYQTPSGGPAEARVEFFVDSWRVDSYCPAHSIDENEIDTCSKHPERKPWATKKCGVMLGETFEACHSAVAPDDFVKKCINDACACDDGGDCECLCTAIAAYAEECNAHGIHVQWRKQKLCPLQCPAGQTYRSCIYSCPLESCENTKMFKDLIDTECQNHCFEGCEPEPCGKGWVYTNSSYTECQPRDSCKIPCIEFNGQKYYEGERVPRGDCESCVCAAGKLQCIELDTPTCNKEPKCSDAMDADTIESIRFSSAFPIGTTPSVNISTEGAWRPMKDNQEQFVVYTFANATVELTGIETKGIDGMWTSAYKVLYSLDGEQWLPVRDSRGYGRIFYANEDDLHVKRNMFGTEIVAKHLKIVPIQWHLHLAMKIQLLGCNYRKYQVPCNLCYGVEPEPGVCHCEDESKYWDGAKCVKKAACPCNIPSGQSSCDSCTCEPGGFVECKPKECPYCSLADQRPTLNPETCECDCNDCPKDHKICPTNGDCISNVKWCDGIKDCPDDEDTTCPPHVPPTNVTYIPPPDCPEKCPQDFRLVTEEEKKSGSLKYIELCNGMVCVPKTERCLDKCPEGFQPLYDHSAHNQDTKIIVCDNQCVPTPPPYKTCENKGGHIVTFDELRYSQEVCHHVLVKNADEKAEDWFIIGKLELCNFLYDTLLTVVFFLVNEKCDDEYKCQKSLLVRFENHQAQLFADQHIILDDLPLSLDQIKVIGEVMPKGNDKIKITSVGGTLRIEYRTLKLSASIATNGDIVIEAPVTLHNKVVGMCGNFDFQAKNDLDFIHVEGSPNKTFADFWKISNTPECTIKACPRERKREAWKSCVAVRGEPFSSVCPKSVNREHYISSCLESNCKCLGKKEGNRDECRCEALSSFVDECVAADKNIELASWRTTHKCPETCPPPFVYRSCFKNKCEQTCLGLRQEIPCPVLDSLACLSGCYCPDGMVRDKDSCVKVTGCRNCNCQAISSGKMITFDKASVPFEGSCKTHLFSRHRVDENEQSSYEVYVTNGECKEDTCIEAITVKYDSHLIHLKYNNSTQKVSSSVDSTEITKLPYTTSWLKLTEIPSGGVNMLITTIQLEIVMPNQYYGHMLNVPWVTFGGAMEGLCGDCDNNRGNDEGQKWLIESPPPFVMRDTCVPPIDRTINCDKVPTTEQLFNCDALVNDKAFQVCHAIHSYKPYLEECHRALMCGTSHCKSIAAYAEKCSQSGLCIDWRSENMCPFNCQDGKEYKACASRCSKTCDDPNGSSCKGPKIYSEGCFCPEGQVLHNGKCVSRTQCSICDNDGHVEGDVWTVNKCKTCSCHNKTVSCTTKTCPKALPICRINEKLVLISSEDDCCPVHQCVPDEPKPCEDKKRDVPNCGYGQELKGIKDTDGCTKLICDCMPKDKCPPVSRLEKTPLEEGYEAIVNHSGCCPRMEAVCKPENCRPAPVCPKYYKRVSERRADNECCPIAHSCEPPKDLCLLTKDDQVYSAKKIGERWQVDPCESCVCELDHDGAPRIACSKQSCLTELSHPDAEEYALRPVRLDQQCCPDFERVACKHNGATYAPGQVWYPNGEDKCTSMVCAEEPEHGLIKSQIVEQCPDQSSCELGYEYRHDDASHECCGKCVQTACVHDGRLAGVNETWFSHDHCIKSTCLSNDHSIQVQVTEEKCNEIDENEKRDYELTMTHEAGKCCPVYERVACKHDGHLYKPGDEWISSDDSCVSYRCVPAEDGKPLFIYSITQTCIKTCPKGSALFEPKHGQCCGECKQVACVEGGELYQPGQSWKSDNCTSHECVQKDDQLMVTTTLTACPKLNCKLEDATYDDTGCCKVCPPPEPESSTKECGVEKLNAQSTMHMIKENDEIHGLCMNKKFIEGLTECGGTCFSKTTFNPLTGNQDEYCKCCKPAKYIDIEVEMSCEDEHDYKKSISVPSLCSCEICPHHI</sequence>
<dbReference type="PROSITE" id="PS01208">
    <property type="entry name" value="VWFC_1"/>
    <property type="match status" value="1"/>
</dbReference>
<dbReference type="FunFam" id="2.10.25.10:FF:000674">
    <property type="entry name" value="Mucin-2"/>
    <property type="match status" value="1"/>
</dbReference>
<dbReference type="EMBL" id="JBJJXI010000136">
    <property type="protein sequence ID" value="KAL3387577.1"/>
    <property type="molecule type" value="Genomic_DNA"/>
</dbReference>
<dbReference type="InterPro" id="IPR002172">
    <property type="entry name" value="LDrepeatLR_classA_rpt"/>
</dbReference>
<feature type="domain" description="VWFC" evidence="12">
    <location>
        <begin position="2556"/>
        <end position="2627"/>
    </location>
</feature>
<comment type="subcellular location">
    <subcellularLocation>
        <location evidence="1">Secreted</location>
        <location evidence="1">Extracellular space</location>
    </subcellularLocation>
</comment>
<dbReference type="PROSITE" id="PS50184">
    <property type="entry name" value="VWFC_2"/>
    <property type="match status" value="2"/>
</dbReference>
<evidence type="ECO:0000256" key="4">
    <source>
        <dbReference type="ARBA" id="ARBA00022690"/>
    </source>
</evidence>
<feature type="disulfide bond" evidence="8">
    <location>
        <begin position="2884"/>
        <end position="2936"/>
    </location>
</feature>
<dbReference type="SUPFAM" id="SSF57603">
    <property type="entry name" value="FnI-like domain"/>
    <property type="match status" value="2"/>
</dbReference>
<dbReference type="SUPFAM" id="SSF49785">
    <property type="entry name" value="Galactose-binding domain-like"/>
    <property type="match status" value="1"/>
</dbReference>
<feature type="domain" description="VWFC" evidence="12">
    <location>
        <begin position="2296"/>
        <end position="2363"/>
    </location>
</feature>
<feature type="domain" description="VWFD" evidence="13">
    <location>
        <begin position="1629"/>
        <end position="1828"/>
    </location>
</feature>
<evidence type="ECO:0000256" key="6">
    <source>
        <dbReference type="ARBA" id="ARBA00023157"/>
    </source>
</evidence>
<evidence type="ECO:0000256" key="5">
    <source>
        <dbReference type="ARBA" id="ARBA00022737"/>
    </source>
</evidence>
<feature type="domain" description="VWFD" evidence="13">
    <location>
        <begin position="1982"/>
        <end position="2168"/>
    </location>
</feature>
<keyword evidence="5" id="KW-0677">Repeat</keyword>
<evidence type="ECO:0008006" key="16">
    <source>
        <dbReference type="Google" id="ProtNLM"/>
    </source>
</evidence>
<keyword evidence="6 8" id="KW-1015">Disulfide bond</keyword>
<evidence type="ECO:0000313" key="15">
    <source>
        <dbReference type="Proteomes" id="UP001627154"/>
    </source>
</evidence>
<evidence type="ECO:0000256" key="9">
    <source>
        <dbReference type="SAM" id="SignalP"/>
    </source>
</evidence>
<dbReference type="PROSITE" id="PS51233">
    <property type="entry name" value="VWFD"/>
    <property type="match status" value="5"/>
</dbReference>
<feature type="disulfide bond" evidence="8">
    <location>
        <begin position="2880"/>
        <end position="2934"/>
    </location>
</feature>
<dbReference type="SMART" id="SM00214">
    <property type="entry name" value="VWC"/>
    <property type="match status" value="7"/>
</dbReference>
<feature type="domain" description="VWFD" evidence="13">
    <location>
        <begin position="885"/>
        <end position="1057"/>
    </location>
</feature>
<keyword evidence="15" id="KW-1185">Reference proteome</keyword>
<dbReference type="Pfam" id="PF00094">
    <property type="entry name" value="VWD"/>
    <property type="match status" value="5"/>
</dbReference>
<dbReference type="CDD" id="cd19941">
    <property type="entry name" value="TIL"/>
    <property type="match status" value="4"/>
</dbReference>
<evidence type="ECO:0000256" key="2">
    <source>
        <dbReference type="ARBA" id="ARBA00007611"/>
    </source>
</evidence>
<protein>
    <recommendedName>
        <fullName evidence="16">VWFD domain-containing protein</fullName>
    </recommendedName>
</protein>
<dbReference type="PANTHER" id="PTHR11339">
    <property type="entry name" value="EXTRACELLULAR MATRIX GLYCOPROTEIN RELATED"/>
    <property type="match status" value="1"/>
</dbReference>
<dbReference type="SMART" id="SM00216">
    <property type="entry name" value="VWD"/>
    <property type="match status" value="5"/>
</dbReference>
<feature type="domain" description="F5/8 type C" evidence="11">
    <location>
        <begin position="1267"/>
        <end position="1406"/>
    </location>
</feature>
<keyword evidence="9" id="KW-0732">Signal</keyword>
<dbReference type="Proteomes" id="UP001627154">
    <property type="component" value="Unassembled WGS sequence"/>
</dbReference>
<dbReference type="SUPFAM" id="SSF57567">
    <property type="entry name" value="Serine protease inhibitors"/>
    <property type="match status" value="5"/>
</dbReference>
<feature type="domain" description="VWFD" evidence="13">
    <location>
        <begin position="402"/>
        <end position="583"/>
    </location>
</feature>
<dbReference type="Gene3D" id="2.60.120.260">
    <property type="entry name" value="Galactose-binding domain-like"/>
    <property type="match status" value="1"/>
</dbReference>
<feature type="domain" description="VWFD" evidence="13">
    <location>
        <begin position="44"/>
        <end position="215"/>
    </location>
</feature>
<keyword evidence="4" id="KW-0646">Protease inhibitor</keyword>
<evidence type="ECO:0000259" key="10">
    <source>
        <dbReference type="PROSITE" id="PS01225"/>
    </source>
</evidence>
<accession>A0ABD2W372</accession>
<evidence type="ECO:0000259" key="11">
    <source>
        <dbReference type="PROSITE" id="PS50022"/>
    </source>
</evidence>
<dbReference type="GO" id="GO:0005576">
    <property type="term" value="C:extracellular region"/>
    <property type="evidence" value="ECO:0007669"/>
    <property type="project" value="UniProtKB-SubCell"/>
</dbReference>
<comment type="caution">
    <text evidence="14">The sequence shown here is derived from an EMBL/GenBank/DDBJ whole genome shotgun (WGS) entry which is preliminary data.</text>
</comment>
<feature type="domain" description="CTCK" evidence="10">
    <location>
        <begin position="2880"/>
        <end position="2940"/>
    </location>
</feature>
<evidence type="ECO:0000256" key="8">
    <source>
        <dbReference type="PROSITE-ProRule" id="PRU00039"/>
    </source>
</evidence>
<dbReference type="SMART" id="SM00832">
    <property type="entry name" value="C8"/>
    <property type="match status" value="4"/>
</dbReference>
<evidence type="ECO:0000256" key="1">
    <source>
        <dbReference type="ARBA" id="ARBA00004239"/>
    </source>
</evidence>
<name>A0ABD2W372_9HYME</name>
<dbReference type="InterPro" id="IPR001846">
    <property type="entry name" value="VWF_type-D"/>
</dbReference>
<evidence type="ECO:0000256" key="7">
    <source>
        <dbReference type="ARBA" id="ARBA00023180"/>
    </source>
</evidence>
<evidence type="ECO:0000256" key="3">
    <source>
        <dbReference type="ARBA" id="ARBA00009456"/>
    </source>
</evidence>
<dbReference type="GO" id="GO:0030414">
    <property type="term" value="F:peptidase inhibitor activity"/>
    <property type="evidence" value="ECO:0007669"/>
    <property type="project" value="UniProtKB-KW"/>
</dbReference>
<dbReference type="InterPro" id="IPR014853">
    <property type="entry name" value="VWF/SSPO/ZAN-like_Cys-rich_dom"/>
</dbReference>
<proteinExistence type="inferred from homology"/>
<dbReference type="InterPro" id="IPR000421">
    <property type="entry name" value="FA58C"/>
</dbReference>
<dbReference type="SMART" id="SM00231">
    <property type="entry name" value="FA58C"/>
    <property type="match status" value="1"/>
</dbReference>
<dbReference type="Pfam" id="PF01826">
    <property type="entry name" value="TIL"/>
    <property type="match status" value="4"/>
</dbReference>
<dbReference type="PROSITE" id="PS01225">
    <property type="entry name" value="CTCK_2"/>
    <property type="match status" value="1"/>
</dbReference>
<keyword evidence="7" id="KW-0325">Glycoprotein</keyword>
<evidence type="ECO:0000259" key="13">
    <source>
        <dbReference type="PROSITE" id="PS51233"/>
    </source>
</evidence>
<dbReference type="InterPro" id="IPR002919">
    <property type="entry name" value="TIL_dom"/>
</dbReference>
<evidence type="ECO:0000259" key="12">
    <source>
        <dbReference type="PROSITE" id="PS50184"/>
    </source>
</evidence>
<feature type="signal peptide" evidence="9">
    <location>
        <begin position="1"/>
        <end position="23"/>
    </location>
</feature>
<evidence type="ECO:0000313" key="14">
    <source>
        <dbReference type="EMBL" id="KAL3387577.1"/>
    </source>
</evidence>
<dbReference type="SMART" id="SM00041">
    <property type="entry name" value="CT"/>
    <property type="match status" value="1"/>
</dbReference>
<dbReference type="InterPro" id="IPR001007">
    <property type="entry name" value="VWF_dom"/>
</dbReference>
<dbReference type="Pfam" id="PF08742">
    <property type="entry name" value="C8"/>
    <property type="match status" value="4"/>
</dbReference>
<dbReference type="Gene3D" id="2.10.25.10">
    <property type="entry name" value="Laminin"/>
    <property type="match status" value="5"/>
</dbReference>
<dbReference type="PROSITE" id="PS50022">
    <property type="entry name" value="FA58C_3"/>
    <property type="match status" value="1"/>
</dbReference>
<dbReference type="InterPro" id="IPR006207">
    <property type="entry name" value="Cys_knot_C"/>
</dbReference>
<dbReference type="InterPro" id="IPR036084">
    <property type="entry name" value="Ser_inhib-like_sf"/>
</dbReference>
<dbReference type="InterPro" id="IPR008979">
    <property type="entry name" value="Galactose-bd-like_sf"/>
</dbReference>
<comment type="caution">
    <text evidence="8">Lacks conserved residue(s) required for the propagation of feature annotation.</text>
</comment>
<dbReference type="PANTHER" id="PTHR11339:SF386">
    <property type="entry name" value="HEMOLECTIN, ISOFORM A"/>
    <property type="match status" value="1"/>
</dbReference>
<organism evidence="14 15">
    <name type="scientific">Trichogramma kaykai</name>
    <dbReference type="NCBI Taxonomy" id="54128"/>
    <lineage>
        <taxon>Eukaryota</taxon>
        <taxon>Metazoa</taxon>
        <taxon>Ecdysozoa</taxon>
        <taxon>Arthropoda</taxon>
        <taxon>Hexapoda</taxon>
        <taxon>Insecta</taxon>
        <taxon>Pterygota</taxon>
        <taxon>Neoptera</taxon>
        <taxon>Endopterygota</taxon>
        <taxon>Hymenoptera</taxon>
        <taxon>Apocrita</taxon>
        <taxon>Proctotrupomorpha</taxon>
        <taxon>Chalcidoidea</taxon>
        <taxon>Trichogrammatidae</taxon>
        <taxon>Trichogramma</taxon>
    </lineage>
</organism>
<dbReference type="Pfam" id="PF00754">
    <property type="entry name" value="F5_F8_type_C"/>
    <property type="match status" value="1"/>
</dbReference>